<proteinExistence type="predicted"/>
<dbReference type="Proteomes" id="UP001596091">
    <property type="component" value="Unassembled WGS sequence"/>
</dbReference>
<dbReference type="InterPro" id="IPR024977">
    <property type="entry name" value="Apc4-like_WD40_dom"/>
</dbReference>
<sequence>MGYAICCSDDGNTLVCLSRRVNLFDLSSRKRIWSVLPFSHASEADFSPDGKILAVKNTSGRILALDSASGNVIHDYKNQKEGEGSEVFFSPEGNRLIDASWKGVITVRKLLEPTIVTEQSFPGEMIVRVSHDTTRRTWLFEHHPVVRPGENWPSPPYLTIEKWPIGEGTAKVIALDLDISASATISPDASRICYVCIRRGLGRWIKVAQAIDGETLASSEEIKTGGPVRALAWSPDGRYIGTVQKRRFVFYKASDLSFVGEVPCTYPSSICFLPGKNDVVLGSWKASVLVGLDAIAAGKVKMS</sequence>
<accession>A0ABW1EM42</accession>
<protein>
    <submittedName>
        <fullName evidence="2">WD40 repeat domain-containing protein</fullName>
    </submittedName>
</protein>
<dbReference type="Pfam" id="PF12894">
    <property type="entry name" value="ANAPC4_WD40"/>
    <property type="match status" value="1"/>
</dbReference>
<dbReference type="SUPFAM" id="SSF50969">
    <property type="entry name" value="YVTN repeat-like/Quinoprotein amine dehydrogenase"/>
    <property type="match status" value="1"/>
</dbReference>
<gene>
    <name evidence="2" type="ORF">ACFPT7_23600</name>
</gene>
<evidence type="ECO:0000313" key="2">
    <source>
        <dbReference type="EMBL" id="MFC5865311.1"/>
    </source>
</evidence>
<organism evidence="2 3">
    <name type="scientific">Acidicapsa dinghuensis</name>
    <dbReference type="NCBI Taxonomy" id="2218256"/>
    <lineage>
        <taxon>Bacteria</taxon>
        <taxon>Pseudomonadati</taxon>
        <taxon>Acidobacteriota</taxon>
        <taxon>Terriglobia</taxon>
        <taxon>Terriglobales</taxon>
        <taxon>Acidobacteriaceae</taxon>
        <taxon>Acidicapsa</taxon>
    </lineage>
</organism>
<name>A0ABW1EM42_9BACT</name>
<dbReference type="InterPro" id="IPR015943">
    <property type="entry name" value="WD40/YVTN_repeat-like_dom_sf"/>
</dbReference>
<dbReference type="EMBL" id="JBHSPH010000019">
    <property type="protein sequence ID" value="MFC5865311.1"/>
    <property type="molecule type" value="Genomic_DNA"/>
</dbReference>
<evidence type="ECO:0000259" key="1">
    <source>
        <dbReference type="Pfam" id="PF12894"/>
    </source>
</evidence>
<dbReference type="RefSeq" id="WP_263342299.1">
    <property type="nucleotide sequence ID" value="NZ_JAGSYH010000011.1"/>
</dbReference>
<dbReference type="Gene3D" id="2.130.10.10">
    <property type="entry name" value="YVTN repeat-like/Quinoprotein amine dehydrogenase"/>
    <property type="match status" value="1"/>
</dbReference>
<dbReference type="InterPro" id="IPR011044">
    <property type="entry name" value="Quino_amine_DH_bsu"/>
</dbReference>
<feature type="domain" description="Anaphase-promoting complex subunit 4-like WD40" evidence="1">
    <location>
        <begin position="20"/>
        <end position="81"/>
    </location>
</feature>
<comment type="caution">
    <text evidence="2">The sequence shown here is derived from an EMBL/GenBank/DDBJ whole genome shotgun (WGS) entry which is preliminary data.</text>
</comment>
<keyword evidence="3" id="KW-1185">Reference proteome</keyword>
<reference evidence="3" key="1">
    <citation type="journal article" date="2019" name="Int. J. Syst. Evol. Microbiol.">
        <title>The Global Catalogue of Microorganisms (GCM) 10K type strain sequencing project: providing services to taxonomists for standard genome sequencing and annotation.</title>
        <authorList>
            <consortium name="The Broad Institute Genomics Platform"/>
            <consortium name="The Broad Institute Genome Sequencing Center for Infectious Disease"/>
            <person name="Wu L."/>
            <person name="Ma J."/>
        </authorList>
    </citation>
    <scope>NUCLEOTIDE SEQUENCE [LARGE SCALE GENOMIC DNA]</scope>
    <source>
        <strain evidence="3">JCM 4087</strain>
    </source>
</reference>
<evidence type="ECO:0000313" key="3">
    <source>
        <dbReference type="Proteomes" id="UP001596091"/>
    </source>
</evidence>